<dbReference type="KEGG" id="lar:lam_186"/>
<dbReference type="HOGENOM" id="CLU_037294_1_1_5"/>
<feature type="transmembrane region" description="Helical" evidence="24">
    <location>
        <begin position="32"/>
        <end position="51"/>
    </location>
</feature>
<keyword evidence="9" id="KW-0444">Lipid biosynthesis</keyword>
<dbReference type="Pfam" id="PF01148">
    <property type="entry name" value="CTP_transf_1"/>
    <property type="match status" value="1"/>
</dbReference>
<dbReference type="PANTHER" id="PTHR46382">
    <property type="entry name" value="PHOSPHATIDATE CYTIDYLYLTRANSFERASE"/>
    <property type="match status" value="1"/>
</dbReference>
<evidence type="ECO:0000256" key="20">
    <source>
        <dbReference type="ARBA" id="ARBA00032253"/>
    </source>
</evidence>
<evidence type="ECO:0000256" key="10">
    <source>
        <dbReference type="ARBA" id="ARBA00022679"/>
    </source>
</evidence>
<feature type="transmembrane region" description="Helical" evidence="24">
    <location>
        <begin position="7"/>
        <end position="26"/>
    </location>
</feature>
<evidence type="ECO:0000256" key="7">
    <source>
        <dbReference type="ARBA" id="ARBA00019373"/>
    </source>
</evidence>
<keyword evidence="16" id="KW-0594">Phospholipid biosynthesis</keyword>
<evidence type="ECO:0000256" key="22">
    <source>
        <dbReference type="ARBA" id="ARBA00032743"/>
    </source>
</evidence>
<dbReference type="GO" id="GO:0016024">
    <property type="term" value="P:CDP-diacylglycerol biosynthetic process"/>
    <property type="evidence" value="ECO:0007669"/>
    <property type="project" value="TreeGrafter"/>
</dbReference>
<evidence type="ECO:0000313" key="26">
    <source>
        <dbReference type="Proteomes" id="UP000017862"/>
    </source>
</evidence>
<evidence type="ECO:0000256" key="12">
    <source>
        <dbReference type="ARBA" id="ARBA00022695"/>
    </source>
</evidence>
<accession>U6B3N9</accession>
<keyword evidence="26" id="KW-1185">Reference proteome</keyword>
<evidence type="ECO:0000256" key="4">
    <source>
        <dbReference type="ARBA" id="ARBA00005189"/>
    </source>
</evidence>
<evidence type="ECO:0000313" key="25">
    <source>
        <dbReference type="EMBL" id="AHA27560.1"/>
    </source>
</evidence>
<keyword evidence="8" id="KW-1003">Cell membrane</keyword>
<evidence type="ECO:0000256" key="19">
    <source>
        <dbReference type="ARBA" id="ARBA00031825"/>
    </source>
</evidence>
<keyword evidence="13 24" id="KW-1133">Transmembrane helix</keyword>
<evidence type="ECO:0000256" key="21">
    <source>
        <dbReference type="ARBA" id="ARBA00032396"/>
    </source>
</evidence>
<keyword evidence="14" id="KW-0443">Lipid metabolism</keyword>
<dbReference type="GO" id="GO:0005886">
    <property type="term" value="C:plasma membrane"/>
    <property type="evidence" value="ECO:0007669"/>
    <property type="project" value="UniProtKB-SubCell"/>
</dbReference>
<gene>
    <name evidence="25" type="primary">cdsA</name>
    <name evidence="25" type="ORF">lam_186</name>
</gene>
<evidence type="ECO:0000256" key="2">
    <source>
        <dbReference type="ARBA" id="ARBA00004651"/>
    </source>
</evidence>
<evidence type="ECO:0000256" key="18">
    <source>
        <dbReference type="ARBA" id="ARBA00029893"/>
    </source>
</evidence>
<evidence type="ECO:0000256" key="16">
    <source>
        <dbReference type="ARBA" id="ARBA00023209"/>
    </source>
</evidence>
<dbReference type="AlphaFoldDB" id="U6B3N9"/>
<evidence type="ECO:0000256" key="11">
    <source>
        <dbReference type="ARBA" id="ARBA00022692"/>
    </source>
</evidence>
<dbReference type="eggNOG" id="COG4589">
    <property type="taxonomic scope" value="Bacteria"/>
</dbReference>
<dbReference type="Proteomes" id="UP000017862">
    <property type="component" value="Chromosome"/>
</dbReference>
<dbReference type="GO" id="GO:0004605">
    <property type="term" value="F:phosphatidate cytidylyltransferase activity"/>
    <property type="evidence" value="ECO:0007669"/>
    <property type="project" value="UniProtKB-EC"/>
</dbReference>
<evidence type="ECO:0000256" key="1">
    <source>
        <dbReference type="ARBA" id="ARBA00001698"/>
    </source>
</evidence>
<evidence type="ECO:0000256" key="14">
    <source>
        <dbReference type="ARBA" id="ARBA00023098"/>
    </source>
</evidence>
<evidence type="ECO:0000256" key="8">
    <source>
        <dbReference type="ARBA" id="ARBA00022475"/>
    </source>
</evidence>
<keyword evidence="12" id="KW-0548">Nucleotidyltransferase</keyword>
<feature type="transmembrane region" description="Helical" evidence="24">
    <location>
        <begin position="58"/>
        <end position="78"/>
    </location>
</feature>
<evidence type="ECO:0000256" key="15">
    <source>
        <dbReference type="ARBA" id="ARBA00023136"/>
    </source>
</evidence>
<evidence type="ECO:0000256" key="5">
    <source>
        <dbReference type="ARBA" id="ARBA00010185"/>
    </source>
</evidence>
<keyword evidence="11 24" id="KW-0812">Transmembrane</keyword>
<comment type="pathway">
    <text evidence="3">Phospholipid metabolism; CDP-diacylglycerol biosynthesis; CDP-diacylglycerol from sn-glycerol 3-phosphate: step 3/3.</text>
</comment>
<evidence type="ECO:0000256" key="6">
    <source>
        <dbReference type="ARBA" id="ARBA00012487"/>
    </source>
</evidence>
<dbReference type="STRING" id="1261131.lam_186"/>
<evidence type="ECO:0000256" key="13">
    <source>
        <dbReference type="ARBA" id="ARBA00022989"/>
    </source>
</evidence>
<sequence length="189" mass="20597">MIIMVEIKSAVFILVLYSLISAFISIVRGRAFWHSLGVIYSGLPSVAMVFLRGDDFKGFIVMLFVLSVVWTTDVFAYFIGKQIGGPKMAPIISPGKTWAGSIGGAVCAICIGCVVLYFFLGYKLHSSIVLAALITVSSQLGDLFESFVKRYFRVKQSGWVLPGHGGMMDRFDGLIFACSTMIIVALLSV</sequence>
<comment type="pathway">
    <text evidence="4">Lipid metabolism.</text>
</comment>
<evidence type="ECO:0000256" key="23">
    <source>
        <dbReference type="ARBA" id="ARBA00033406"/>
    </source>
</evidence>
<feature type="transmembrane region" description="Helical" evidence="24">
    <location>
        <begin position="98"/>
        <end position="120"/>
    </location>
</feature>
<comment type="similarity">
    <text evidence="5">Belongs to the CDS family.</text>
</comment>
<evidence type="ECO:0000256" key="9">
    <source>
        <dbReference type="ARBA" id="ARBA00022516"/>
    </source>
</evidence>
<protein>
    <recommendedName>
        <fullName evidence="7">Phosphatidate cytidylyltransferase</fullName>
        <ecNumber evidence="6">2.7.7.41</ecNumber>
    </recommendedName>
    <alternativeName>
        <fullName evidence="20">CDP-DAG synthase</fullName>
    </alternativeName>
    <alternativeName>
        <fullName evidence="22">CDP-DG synthase</fullName>
    </alternativeName>
    <alternativeName>
        <fullName evidence="18">CDP-diacylglycerol synthase</fullName>
    </alternativeName>
    <alternativeName>
        <fullName evidence="21">CDP-diglyceride pyrophosphorylase</fullName>
    </alternativeName>
    <alternativeName>
        <fullName evidence="23">CDP-diglyceride synthase</fullName>
    </alternativeName>
    <alternativeName>
        <fullName evidence="19">CTP:phosphatidate cytidylyltransferase</fullName>
    </alternativeName>
</protein>
<evidence type="ECO:0000256" key="17">
    <source>
        <dbReference type="ARBA" id="ARBA00023264"/>
    </source>
</evidence>
<evidence type="ECO:0000256" key="3">
    <source>
        <dbReference type="ARBA" id="ARBA00005119"/>
    </source>
</evidence>
<dbReference type="PANTHER" id="PTHR46382:SF1">
    <property type="entry name" value="PHOSPHATIDATE CYTIDYLYLTRANSFERASE"/>
    <property type="match status" value="1"/>
</dbReference>
<keyword evidence="15 24" id="KW-0472">Membrane</keyword>
<proteinExistence type="inferred from homology"/>
<evidence type="ECO:0000256" key="24">
    <source>
        <dbReference type="SAM" id="Phobius"/>
    </source>
</evidence>
<name>U6B3N9_9HYPH</name>
<dbReference type="PATRIC" id="fig|1261131.3.peg.176"/>
<dbReference type="EC" id="2.7.7.41" evidence="6"/>
<reference evidence="25 26" key="1">
    <citation type="journal article" date="2014" name="Mol. Plant Microbe Interact.">
        <title>The complete genome sequence of Candidatus Liberibacter americanus, associated with citrus Huanglongbing.</title>
        <authorList>
            <person name="Wulff N.A."/>
            <person name="Zhang S."/>
            <person name="Setubal J.C."/>
            <person name="Almeida N.F."/>
            <person name="Martins E.C."/>
            <person name="Harakava R."/>
            <person name="Kumar D."/>
            <person name="Rangel L.T."/>
            <person name="Foissac X."/>
            <person name="Bove J."/>
            <person name="Gabriel D.W."/>
        </authorList>
    </citation>
    <scope>NUCLEOTIDE SEQUENCE [LARGE SCALE GENOMIC DNA]</scope>
    <source>
        <strain evidence="25 26">Sao Paulo</strain>
    </source>
</reference>
<organism evidence="25 26">
    <name type="scientific">Candidatus Liberibacter americanus str. Sao Paulo</name>
    <dbReference type="NCBI Taxonomy" id="1261131"/>
    <lineage>
        <taxon>Bacteria</taxon>
        <taxon>Pseudomonadati</taxon>
        <taxon>Pseudomonadota</taxon>
        <taxon>Alphaproteobacteria</taxon>
        <taxon>Hyphomicrobiales</taxon>
        <taxon>Rhizobiaceae</taxon>
        <taxon>Liberibacter</taxon>
    </lineage>
</organism>
<comment type="subcellular location">
    <subcellularLocation>
        <location evidence="2">Cell membrane</location>
        <topology evidence="2">Multi-pass membrane protein</topology>
    </subcellularLocation>
</comment>
<dbReference type="EMBL" id="CP006604">
    <property type="protein sequence ID" value="AHA27560.1"/>
    <property type="molecule type" value="Genomic_DNA"/>
</dbReference>
<comment type="catalytic activity">
    <reaction evidence="1">
        <text>a 1,2-diacyl-sn-glycero-3-phosphate + CTP + H(+) = a CDP-1,2-diacyl-sn-glycerol + diphosphate</text>
        <dbReference type="Rhea" id="RHEA:16229"/>
        <dbReference type="ChEBI" id="CHEBI:15378"/>
        <dbReference type="ChEBI" id="CHEBI:33019"/>
        <dbReference type="ChEBI" id="CHEBI:37563"/>
        <dbReference type="ChEBI" id="CHEBI:58332"/>
        <dbReference type="ChEBI" id="CHEBI:58608"/>
        <dbReference type="EC" id="2.7.7.41"/>
    </reaction>
</comment>
<keyword evidence="17" id="KW-1208">Phospholipid metabolism</keyword>
<keyword evidence="10" id="KW-0808">Transferase</keyword>